<feature type="region of interest" description="Disordered" evidence="1">
    <location>
        <begin position="1"/>
        <end position="30"/>
    </location>
</feature>
<evidence type="ECO:0000313" key="3">
    <source>
        <dbReference type="Proteomes" id="UP000007800"/>
    </source>
</evidence>
<feature type="non-terminal residue" evidence="2">
    <location>
        <position position="99"/>
    </location>
</feature>
<dbReference type="AlphaFoldDB" id="C5L8E1"/>
<name>C5L8E1_PERM5</name>
<protein>
    <submittedName>
        <fullName evidence="2">Uncharacterized protein</fullName>
    </submittedName>
</protein>
<organism evidence="3">
    <name type="scientific">Perkinsus marinus (strain ATCC 50983 / TXsc)</name>
    <dbReference type="NCBI Taxonomy" id="423536"/>
    <lineage>
        <taxon>Eukaryota</taxon>
        <taxon>Sar</taxon>
        <taxon>Alveolata</taxon>
        <taxon>Perkinsozoa</taxon>
        <taxon>Perkinsea</taxon>
        <taxon>Perkinsida</taxon>
        <taxon>Perkinsidae</taxon>
        <taxon>Perkinsus</taxon>
    </lineage>
</organism>
<dbReference type="Proteomes" id="UP000007800">
    <property type="component" value="Unassembled WGS sequence"/>
</dbReference>
<evidence type="ECO:0000256" key="1">
    <source>
        <dbReference type="SAM" id="MobiDB-lite"/>
    </source>
</evidence>
<feature type="compositionally biased region" description="Polar residues" evidence="1">
    <location>
        <begin position="1"/>
        <end position="11"/>
    </location>
</feature>
<keyword evidence="3" id="KW-1185">Reference proteome</keyword>
<feature type="compositionally biased region" description="Low complexity" evidence="1">
    <location>
        <begin position="66"/>
        <end position="80"/>
    </location>
</feature>
<feature type="compositionally biased region" description="Low complexity" evidence="1">
    <location>
        <begin position="12"/>
        <end position="23"/>
    </location>
</feature>
<feature type="region of interest" description="Disordered" evidence="1">
    <location>
        <begin position="60"/>
        <end position="99"/>
    </location>
</feature>
<evidence type="ECO:0000313" key="2">
    <source>
        <dbReference type="EMBL" id="EER07001.1"/>
    </source>
</evidence>
<dbReference type="RefSeq" id="XP_002775185.1">
    <property type="nucleotide sequence ID" value="XM_002775139.1"/>
</dbReference>
<dbReference type="GeneID" id="9059298"/>
<dbReference type="InParanoid" id="C5L8E1"/>
<dbReference type="EMBL" id="GG680129">
    <property type="protein sequence ID" value="EER07001.1"/>
    <property type="molecule type" value="Genomic_DNA"/>
</dbReference>
<proteinExistence type="predicted"/>
<accession>C5L8E1</accession>
<gene>
    <name evidence="2" type="ORF">Pmar_PMAR017869</name>
</gene>
<reference evidence="2 3" key="1">
    <citation type="submission" date="2008-07" db="EMBL/GenBank/DDBJ databases">
        <authorList>
            <person name="El-Sayed N."/>
            <person name="Caler E."/>
            <person name="Inman J."/>
            <person name="Amedeo P."/>
            <person name="Hass B."/>
            <person name="Wortman J."/>
        </authorList>
    </citation>
    <scope>NUCLEOTIDE SEQUENCE [LARGE SCALE GENOMIC DNA]</scope>
    <source>
        <strain evidence="3">ATCC 50983 / TXsc</strain>
    </source>
</reference>
<sequence>MRDESLSSGKATTTTTPNTTPTNDCDFPDSRQVRVLGESLTVTSSCDDDEEALYCVATDDSSAFPSDADGGDWSTTSSSGEKNHLGPNWRSVRAAPDYS</sequence>